<comment type="caution">
    <text evidence="3">The sequence shown here is derived from an EMBL/GenBank/DDBJ whole genome shotgun (WGS) entry which is preliminary data.</text>
</comment>
<evidence type="ECO:0000313" key="3">
    <source>
        <dbReference type="EMBL" id="GAG89939.1"/>
    </source>
</evidence>
<keyword evidence="2" id="KW-0460">Magnesium</keyword>
<dbReference type="GO" id="GO:0016787">
    <property type="term" value="F:hydrolase activity"/>
    <property type="evidence" value="ECO:0007669"/>
    <property type="project" value="UniProtKB-KW"/>
</dbReference>
<reference evidence="3" key="1">
    <citation type="journal article" date="2014" name="Front. Microbiol.">
        <title>High frequency of phylogenetically diverse reductive dehalogenase-homologous genes in deep subseafloor sedimentary metagenomes.</title>
        <authorList>
            <person name="Kawai M."/>
            <person name="Futagami T."/>
            <person name="Toyoda A."/>
            <person name="Takaki Y."/>
            <person name="Nishi S."/>
            <person name="Hori S."/>
            <person name="Arai W."/>
            <person name="Tsubouchi T."/>
            <person name="Morono Y."/>
            <person name="Uchiyama I."/>
            <person name="Ito T."/>
            <person name="Fujiyama A."/>
            <person name="Inagaki F."/>
            <person name="Takami H."/>
        </authorList>
    </citation>
    <scope>NUCLEOTIDE SEQUENCE</scope>
    <source>
        <strain evidence="3">Expedition CK06-06</strain>
    </source>
</reference>
<dbReference type="InterPro" id="IPR051400">
    <property type="entry name" value="HAD-like_hydrolase"/>
</dbReference>
<sequence length="64" mass="7361">RDAMHVGDLLDTDIKGAINYQMQAIWIRDPQTKNPGNVIPNYEISEIPDLLKIINKLNKKKPNF</sequence>
<dbReference type="AlphaFoldDB" id="X1B2C8"/>
<organism evidence="3">
    <name type="scientific">marine sediment metagenome</name>
    <dbReference type="NCBI Taxonomy" id="412755"/>
    <lineage>
        <taxon>unclassified sequences</taxon>
        <taxon>metagenomes</taxon>
        <taxon>ecological metagenomes</taxon>
    </lineage>
</organism>
<keyword evidence="1" id="KW-0378">Hydrolase</keyword>
<dbReference type="PANTHER" id="PTHR46470">
    <property type="entry name" value="N-ACYLNEURAMINATE-9-PHOSPHATASE"/>
    <property type="match status" value="1"/>
</dbReference>
<evidence type="ECO:0008006" key="4">
    <source>
        <dbReference type="Google" id="ProtNLM"/>
    </source>
</evidence>
<dbReference type="SUPFAM" id="SSF56784">
    <property type="entry name" value="HAD-like"/>
    <property type="match status" value="1"/>
</dbReference>
<gene>
    <name evidence="3" type="ORF">S01H4_23146</name>
</gene>
<evidence type="ECO:0000256" key="2">
    <source>
        <dbReference type="ARBA" id="ARBA00022842"/>
    </source>
</evidence>
<dbReference type="InterPro" id="IPR023214">
    <property type="entry name" value="HAD_sf"/>
</dbReference>
<dbReference type="Gene3D" id="3.40.50.1000">
    <property type="entry name" value="HAD superfamily/HAD-like"/>
    <property type="match status" value="1"/>
</dbReference>
<proteinExistence type="predicted"/>
<evidence type="ECO:0000256" key="1">
    <source>
        <dbReference type="ARBA" id="ARBA00022801"/>
    </source>
</evidence>
<name>X1B2C8_9ZZZZ</name>
<accession>X1B2C8</accession>
<protein>
    <recommendedName>
        <fullName evidence="4">HAD family hydrolase</fullName>
    </recommendedName>
</protein>
<dbReference type="EMBL" id="BART01010705">
    <property type="protein sequence ID" value="GAG89939.1"/>
    <property type="molecule type" value="Genomic_DNA"/>
</dbReference>
<feature type="non-terminal residue" evidence="3">
    <location>
        <position position="1"/>
    </location>
</feature>
<dbReference type="InterPro" id="IPR036412">
    <property type="entry name" value="HAD-like_sf"/>
</dbReference>